<dbReference type="Pfam" id="PF02120">
    <property type="entry name" value="Flg_hook"/>
    <property type="match status" value="1"/>
</dbReference>
<dbReference type="CDD" id="cd17470">
    <property type="entry name" value="T3SS_Flik_C"/>
    <property type="match status" value="1"/>
</dbReference>
<name>A0A2W0C3N9_9BACL</name>
<sequence>MSIVNQVTSTSAAVPASQGTGAKGKAVTGASGVFGQSLSKSMNGEMESAQTSSLTLGGGNTLFSLISNEDEEDSLIKIVDSIFSDHESLDSALENNPEMLQNLQVLIQQIYSLLNGMQKDSPDNLEVVNANSISNLDLSEHPTVARFVLQDALTQIITIVKEPKVLGIKDQTEFRHLIQQIQSQLQDSGMDVSTNEGWKMLNSLLSSEADAKIKTSNHLEEFEQIRLVSSQNSNPHNDLETGTSEIFGEENDKGIITAGELSLRTSGTKVLKSAEPVMQASNFAKEMTQFVVGKLDIVQRNGLSEAIISLRPEHLGKLDVQISLQNGHLVARFMTEHTMAKDLLEQQIMQLRTSLQSQGIQVERIEVTQNSSLGSQMNQDGGRQSGGHSQQQRRSREREEHSEEAILTASMQEELRNWRSDHEEGNLVRDSFTAEA</sequence>
<dbReference type="PANTHER" id="PTHR37533">
    <property type="entry name" value="FLAGELLAR HOOK-LENGTH CONTROL PROTEIN"/>
    <property type="match status" value="1"/>
</dbReference>
<dbReference type="InterPro" id="IPR052563">
    <property type="entry name" value="FliK"/>
</dbReference>
<evidence type="ECO:0000259" key="2">
    <source>
        <dbReference type="Pfam" id="PF02120"/>
    </source>
</evidence>
<evidence type="ECO:0000313" key="3">
    <source>
        <dbReference type="EMBL" id="PYY26780.1"/>
    </source>
</evidence>
<dbReference type="Proteomes" id="UP000247459">
    <property type="component" value="Unassembled WGS sequence"/>
</dbReference>
<dbReference type="EMBL" id="PRLG01000029">
    <property type="protein sequence ID" value="PYY26780.1"/>
    <property type="molecule type" value="Genomic_DNA"/>
</dbReference>
<keyword evidence="3" id="KW-0282">Flagellum</keyword>
<protein>
    <submittedName>
        <fullName evidence="3">Flagellar hook-length control protein</fullName>
    </submittedName>
</protein>
<dbReference type="Gene3D" id="3.30.750.140">
    <property type="match status" value="1"/>
</dbReference>
<proteinExistence type="predicted"/>
<accession>A0A2W0C3N9</accession>
<comment type="caution">
    <text evidence="3">The sequence shown here is derived from an EMBL/GenBank/DDBJ whole genome shotgun (WGS) entry which is preliminary data.</text>
</comment>
<feature type="compositionally biased region" description="Polar residues" evidence="1">
    <location>
        <begin position="1"/>
        <end position="12"/>
    </location>
</feature>
<feature type="compositionally biased region" description="Basic and acidic residues" evidence="1">
    <location>
        <begin position="413"/>
        <end position="427"/>
    </location>
</feature>
<feature type="region of interest" description="Disordered" evidence="1">
    <location>
        <begin position="370"/>
        <end position="436"/>
    </location>
</feature>
<feature type="compositionally biased region" description="Basic and acidic residues" evidence="1">
    <location>
        <begin position="394"/>
        <end position="404"/>
    </location>
</feature>
<dbReference type="RefSeq" id="WP_110822617.1">
    <property type="nucleotide sequence ID" value="NZ_PRLG01000029.1"/>
</dbReference>
<evidence type="ECO:0000256" key="1">
    <source>
        <dbReference type="SAM" id="MobiDB-lite"/>
    </source>
</evidence>
<dbReference type="OrthoDB" id="2380967at2"/>
<feature type="compositionally biased region" description="Polar residues" evidence="1">
    <location>
        <begin position="370"/>
        <end position="379"/>
    </location>
</feature>
<reference evidence="3 4" key="1">
    <citation type="submission" date="2018-01" db="EMBL/GenBank/DDBJ databases">
        <title>Genome sequence of the PGP bacterium Paenibacillus illinoisensis E3.</title>
        <authorList>
            <person name="Rolli E."/>
            <person name="Marasco R."/>
            <person name="Bessem C."/>
            <person name="Michoud G."/>
            <person name="Gaiarsa S."/>
            <person name="Borin S."/>
            <person name="Daffonchio D."/>
        </authorList>
    </citation>
    <scope>NUCLEOTIDE SEQUENCE [LARGE SCALE GENOMIC DNA]</scope>
    <source>
        <strain evidence="3 4">E3</strain>
    </source>
</reference>
<feature type="domain" description="Flagellar hook-length control protein-like C-terminal" evidence="2">
    <location>
        <begin position="300"/>
        <end position="372"/>
    </location>
</feature>
<keyword evidence="3" id="KW-0969">Cilium</keyword>
<feature type="region of interest" description="Disordered" evidence="1">
    <location>
        <begin position="1"/>
        <end position="26"/>
    </location>
</feature>
<organism evidence="3 4">
    <name type="scientific">Paenibacillus illinoisensis</name>
    <dbReference type="NCBI Taxonomy" id="59845"/>
    <lineage>
        <taxon>Bacteria</taxon>
        <taxon>Bacillati</taxon>
        <taxon>Bacillota</taxon>
        <taxon>Bacilli</taxon>
        <taxon>Bacillales</taxon>
        <taxon>Paenibacillaceae</taxon>
        <taxon>Paenibacillus</taxon>
    </lineage>
</organism>
<gene>
    <name evidence="3" type="ORF">PIL02S_06195</name>
</gene>
<dbReference type="InterPro" id="IPR038610">
    <property type="entry name" value="FliK-like_C_sf"/>
</dbReference>
<dbReference type="InterPro" id="IPR021136">
    <property type="entry name" value="Flagellar_hook_control-like_C"/>
</dbReference>
<keyword evidence="3" id="KW-0966">Cell projection</keyword>
<dbReference type="PANTHER" id="PTHR37533:SF2">
    <property type="entry name" value="FLAGELLAR HOOK-LENGTH CONTROL PROTEIN"/>
    <property type="match status" value="1"/>
</dbReference>
<dbReference type="AlphaFoldDB" id="A0A2W0C3N9"/>
<evidence type="ECO:0000313" key="4">
    <source>
        <dbReference type="Proteomes" id="UP000247459"/>
    </source>
</evidence>